<evidence type="ECO:0000313" key="5">
    <source>
        <dbReference type="Proteomes" id="UP001596200"/>
    </source>
</evidence>
<dbReference type="PANTHER" id="PTHR43861">
    <property type="entry name" value="TRANS-ACONITATE 2-METHYLTRANSFERASE-RELATED"/>
    <property type="match status" value="1"/>
</dbReference>
<dbReference type="GO" id="GO:0008168">
    <property type="term" value="F:methyltransferase activity"/>
    <property type="evidence" value="ECO:0007669"/>
    <property type="project" value="UniProtKB-KW"/>
</dbReference>
<proteinExistence type="predicted"/>
<keyword evidence="1 4" id="KW-0489">Methyltransferase</keyword>
<dbReference type="Gene3D" id="3.40.50.150">
    <property type="entry name" value="Vaccinia Virus protein VP39"/>
    <property type="match status" value="1"/>
</dbReference>
<dbReference type="GO" id="GO:0032259">
    <property type="term" value="P:methylation"/>
    <property type="evidence" value="ECO:0007669"/>
    <property type="project" value="UniProtKB-KW"/>
</dbReference>
<organism evidence="4 5">
    <name type="scientific">Streptomyces pulveraceus</name>
    <dbReference type="NCBI Taxonomy" id="68258"/>
    <lineage>
        <taxon>Bacteria</taxon>
        <taxon>Bacillati</taxon>
        <taxon>Actinomycetota</taxon>
        <taxon>Actinomycetes</taxon>
        <taxon>Kitasatosporales</taxon>
        <taxon>Streptomycetaceae</taxon>
        <taxon>Streptomyces</taxon>
    </lineage>
</organism>
<dbReference type="PANTHER" id="PTHR43861:SF1">
    <property type="entry name" value="TRANS-ACONITATE 2-METHYLTRANSFERASE"/>
    <property type="match status" value="1"/>
</dbReference>
<dbReference type="InterPro" id="IPR041698">
    <property type="entry name" value="Methyltransf_25"/>
</dbReference>
<sequence length="281" mass="30270">MRHIVNREQEQAWNGYEGTYWATHQARWDGVNAGFDEPLLAAAEIAEGDRVLDVGCGTGHTTRLAARRAGGGRALGLDLSAPMLDRARESVRREALGQVTFERADVQVHPFAPGAFDVAISRFAVMFFADPVAAFTNIGRALRPGGRIAFVCPTEPGRTEWLLAVQGLRDLLPVGSLGAPGGPGMFSLADPADVRGVLSRAGYESVGTARIEAYGTWGRDATDAAGFLLGSGPGRHLLGQVDEDVRDRARRRLVDLLRPHEREGALRLRTTALLVTARRPG</sequence>
<dbReference type="RefSeq" id="WP_344509770.1">
    <property type="nucleotide sequence ID" value="NZ_BAAATU010000009.1"/>
</dbReference>
<protein>
    <submittedName>
        <fullName evidence="4">Class I SAM-dependent methyltransferase</fullName>
        <ecNumber evidence="4">2.1.1.-</ecNumber>
    </submittedName>
</protein>
<reference evidence="5" key="1">
    <citation type="journal article" date="2019" name="Int. J. Syst. Evol. Microbiol.">
        <title>The Global Catalogue of Microorganisms (GCM) 10K type strain sequencing project: providing services to taxonomists for standard genome sequencing and annotation.</title>
        <authorList>
            <consortium name="The Broad Institute Genomics Platform"/>
            <consortium name="The Broad Institute Genome Sequencing Center for Infectious Disease"/>
            <person name="Wu L."/>
            <person name="Ma J."/>
        </authorList>
    </citation>
    <scope>NUCLEOTIDE SEQUENCE [LARGE SCALE GENOMIC DNA]</scope>
    <source>
        <strain evidence="5">JCM 4147</strain>
    </source>
</reference>
<keyword evidence="5" id="KW-1185">Reference proteome</keyword>
<dbReference type="CDD" id="cd02440">
    <property type="entry name" value="AdoMet_MTases"/>
    <property type="match status" value="1"/>
</dbReference>
<dbReference type="EMBL" id="JBHSPU010000017">
    <property type="protein sequence ID" value="MFC5915656.1"/>
    <property type="molecule type" value="Genomic_DNA"/>
</dbReference>
<dbReference type="InterPro" id="IPR029063">
    <property type="entry name" value="SAM-dependent_MTases_sf"/>
</dbReference>
<evidence type="ECO:0000259" key="3">
    <source>
        <dbReference type="Pfam" id="PF13649"/>
    </source>
</evidence>
<keyword evidence="2 4" id="KW-0808">Transferase</keyword>
<feature type="domain" description="Methyltransferase" evidence="3">
    <location>
        <begin position="51"/>
        <end position="146"/>
    </location>
</feature>
<dbReference type="Pfam" id="PF13649">
    <property type="entry name" value="Methyltransf_25"/>
    <property type="match status" value="1"/>
</dbReference>
<name>A0ABW1GPA0_9ACTN</name>
<evidence type="ECO:0000313" key="4">
    <source>
        <dbReference type="EMBL" id="MFC5915656.1"/>
    </source>
</evidence>
<evidence type="ECO:0000256" key="1">
    <source>
        <dbReference type="ARBA" id="ARBA00022603"/>
    </source>
</evidence>
<comment type="caution">
    <text evidence="4">The sequence shown here is derived from an EMBL/GenBank/DDBJ whole genome shotgun (WGS) entry which is preliminary data.</text>
</comment>
<dbReference type="SUPFAM" id="SSF53335">
    <property type="entry name" value="S-adenosyl-L-methionine-dependent methyltransferases"/>
    <property type="match status" value="1"/>
</dbReference>
<dbReference type="Proteomes" id="UP001596200">
    <property type="component" value="Unassembled WGS sequence"/>
</dbReference>
<evidence type="ECO:0000256" key="2">
    <source>
        <dbReference type="ARBA" id="ARBA00022679"/>
    </source>
</evidence>
<dbReference type="EC" id="2.1.1.-" evidence="4"/>
<gene>
    <name evidence="4" type="ORF">ACFP1B_19845</name>
</gene>
<accession>A0ABW1GPA0</accession>